<name>A0A833Z6U0_9CHIR</name>
<proteinExistence type="predicted"/>
<evidence type="ECO:0000313" key="2">
    <source>
        <dbReference type="Proteomes" id="UP000664940"/>
    </source>
</evidence>
<reference evidence="1 2" key="1">
    <citation type="journal article" date="2020" name="Nature">
        <title>Six reference-quality genomes reveal evolution of bat adaptations.</title>
        <authorList>
            <person name="Jebb D."/>
            <person name="Huang Z."/>
            <person name="Pippel M."/>
            <person name="Hughes G.M."/>
            <person name="Lavrichenko K."/>
            <person name="Devanna P."/>
            <person name="Winkler S."/>
            <person name="Jermiin L.S."/>
            <person name="Skirmuntt E.C."/>
            <person name="Katzourakis A."/>
            <person name="Burkitt-Gray L."/>
            <person name="Ray D.A."/>
            <person name="Sullivan K.A.M."/>
            <person name="Roscito J.G."/>
            <person name="Kirilenko B.M."/>
            <person name="Davalos L.M."/>
            <person name="Corthals A.P."/>
            <person name="Power M.L."/>
            <person name="Jones G."/>
            <person name="Ransome R.D."/>
            <person name="Dechmann D.K.N."/>
            <person name="Locatelli A.G."/>
            <person name="Puechmaille S.J."/>
            <person name="Fedrigo O."/>
            <person name="Jarvis E.D."/>
            <person name="Hiller M."/>
            <person name="Vernes S.C."/>
            <person name="Myers E.W."/>
            <person name="Teeling E.C."/>
        </authorList>
    </citation>
    <scope>NUCLEOTIDE SEQUENCE [LARGE SCALE GENOMIC DNA]</scope>
    <source>
        <strain evidence="1">Bat1K_MPI-CBG_1</strain>
    </source>
</reference>
<evidence type="ECO:0000313" key="1">
    <source>
        <dbReference type="EMBL" id="KAF6088455.1"/>
    </source>
</evidence>
<accession>A0A833Z6U0</accession>
<gene>
    <name evidence="1" type="ORF">HJG60_008280</name>
</gene>
<organism evidence="1 2">
    <name type="scientific">Phyllostomus discolor</name>
    <name type="common">pale spear-nosed bat</name>
    <dbReference type="NCBI Taxonomy" id="89673"/>
    <lineage>
        <taxon>Eukaryota</taxon>
        <taxon>Metazoa</taxon>
        <taxon>Chordata</taxon>
        <taxon>Craniata</taxon>
        <taxon>Vertebrata</taxon>
        <taxon>Euteleostomi</taxon>
        <taxon>Mammalia</taxon>
        <taxon>Eutheria</taxon>
        <taxon>Laurasiatheria</taxon>
        <taxon>Chiroptera</taxon>
        <taxon>Yangochiroptera</taxon>
        <taxon>Phyllostomidae</taxon>
        <taxon>Phyllostominae</taxon>
        <taxon>Phyllostomus</taxon>
    </lineage>
</organism>
<sequence>MLQCRKNRLPDWPNRAILADRRVFSASALRTRVPKEFACSLSTCRSSTFTCPPPPLFSANGKAALRSSHRFSYSGNGPTAAGEGEARAAPITGNASGPSRPAPFTRVQLASLASALLRPSVFRRSALDLVQFSYFMLTPPGKKWLPELVPLRGRWREGGQDLGILANP</sequence>
<dbReference type="Proteomes" id="UP000664940">
    <property type="component" value="Unassembled WGS sequence"/>
</dbReference>
<comment type="caution">
    <text evidence="1">The sequence shown here is derived from an EMBL/GenBank/DDBJ whole genome shotgun (WGS) entry which is preliminary data.</text>
</comment>
<protein>
    <submittedName>
        <fullName evidence="1">Uncharacterized protein</fullName>
    </submittedName>
</protein>
<dbReference type="AlphaFoldDB" id="A0A833Z6U0"/>
<dbReference type="EMBL" id="JABVXQ010000010">
    <property type="protein sequence ID" value="KAF6088455.1"/>
    <property type="molecule type" value="Genomic_DNA"/>
</dbReference>